<organism evidence="1 2">
    <name type="scientific">Megalodesulfovibrio gigas (strain ATCC 19364 / DSM 1382 / NCIMB 9332 / VKM B-1759)</name>
    <name type="common">Desulfovibrio gigas</name>
    <dbReference type="NCBI Taxonomy" id="1121448"/>
    <lineage>
        <taxon>Bacteria</taxon>
        <taxon>Pseudomonadati</taxon>
        <taxon>Thermodesulfobacteriota</taxon>
        <taxon>Desulfovibrionia</taxon>
        <taxon>Desulfovibrionales</taxon>
        <taxon>Desulfovibrionaceae</taxon>
        <taxon>Megalodesulfovibrio</taxon>
    </lineage>
</organism>
<dbReference type="STRING" id="1121448.DGI_1844"/>
<accession>T2GCL6</accession>
<evidence type="ECO:0000313" key="1">
    <source>
        <dbReference type="EMBL" id="AGW13637.1"/>
    </source>
</evidence>
<dbReference type="AlphaFoldDB" id="T2GCL6"/>
<reference evidence="2" key="2">
    <citation type="submission" date="2013-07" db="EMBL/GenBank/DDBJ databases">
        <authorList>
            <person name="Morais-Silva F.O."/>
            <person name="Rezende A.M."/>
            <person name="Pimentel C."/>
            <person name="Resende D.M."/>
            <person name="Santos C.I."/>
            <person name="Clemente C."/>
            <person name="de Oliveira L.M."/>
            <person name="da Silva S.M."/>
            <person name="Costa D.A."/>
            <person name="Varela-Raposo A."/>
            <person name="Horacio E.C.A."/>
            <person name="Matos M."/>
            <person name="Flores O."/>
            <person name="Ruiz J.C."/>
            <person name="Rodrigues-Pousada C."/>
        </authorList>
    </citation>
    <scope>NUCLEOTIDE SEQUENCE [LARGE SCALE GENOMIC DNA]</scope>
    <source>
        <strain evidence="2">ATCC 19364 / DSM 1382 / NCIMB 9332 / VKM B-1759</strain>
    </source>
</reference>
<evidence type="ECO:0000313" key="2">
    <source>
        <dbReference type="Proteomes" id="UP000016587"/>
    </source>
</evidence>
<protein>
    <submittedName>
        <fullName evidence="1">Uncharacterized protein</fullName>
    </submittedName>
</protein>
<dbReference type="EMBL" id="CP006585">
    <property type="protein sequence ID" value="AGW13637.1"/>
    <property type="molecule type" value="Genomic_DNA"/>
</dbReference>
<dbReference type="PATRIC" id="fig|1121448.10.peg.1810"/>
<dbReference type="Proteomes" id="UP000016587">
    <property type="component" value="Chromosome"/>
</dbReference>
<dbReference type="HOGENOM" id="CLU_215782_0_0_7"/>
<reference evidence="1 2" key="1">
    <citation type="journal article" date="2013" name="J. Bacteriol.">
        <title>Roles of HynAB and Ech, the only two hydrogenases found in the model sulfate reducer Desulfovibrio gigas.</title>
        <authorList>
            <person name="Morais-Silva F.O."/>
            <person name="Santos C.I."/>
            <person name="Rodrigues R."/>
            <person name="Pereira I.A."/>
            <person name="Rodrigues-Pousada C."/>
        </authorList>
    </citation>
    <scope>NUCLEOTIDE SEQUENCE [LARGE SCALE GENOMIC DNA]</scope>
    <source>
        <strain evidence="2">ATCC 19364 / DSM 1382 / NCIMB 9332 / VKM B-1759</strain>
    </source>
</reference>
<name>T2GCL6_MEGG1</name>
<dbReference type="KEGG" id="dgg:DGI_1844"/>
<proteinExistence type="predicted"/>
<sequence length="44" mass="5203">MDAIRNAIQHHCNPLHVYCRLRGLGLSYTTAHWLSKVYERLFFA</sequence>
<gene>
    <name evidence="1" type="ORF">DGI_1844</name>
</gene>
<keyword evidence="2" id="KW-1185">Reference proteome</keyword>
<dbReference type="RefSeq" id="WP_021760518.1">
    <property type="nucleotide sequence ID" value="NC_022444.1"/>
</dbReference>